<comment type="caution">
    <text evidence="1">The sequence shown here is derived from an EMBL/GenBank/DDBJ whole genome shotgun (WGS) entry which is preliminary data.</text>
</comment>
<proteinExistence type="predicted"/>
<gene>
    <name evidence="1" type="ORF">KDD93_00885</name>
</gene>
<keyword evidence="2" id="KW-1185">Reference proteome</keyword>
<protein>
    <submittedName>
        <fullName evidence="1">Uncharacterized protein</fullName>
    </submittedName>
</protein>
<dbReference type="Proteomes" id="UP000682951">
    <property type="component" value="Unassembled WGS sequence"/>
</dbReference>
<accession>A0ABS5HFS6</accession>
<dbReference type="EMBL" id="JAGSSW010000001">
    <property type="protein sequence ID" value="MBR8463129.1"/>
    <property type="molecule type" value="Genomic_DNA"/>
</dbReference>
<dbReference type="RefSeq" id="WP_212141384.1">
    <property type="nucleotide sequence ID" value="NZ_JAGSSW010000001.1"/>
</dbReference>
<evidence type="ECO:0000313" key="2">
    <source>
        <dbReference type="Proteomes" id="UP000682951"/>
    </source>
</evidence>
<reference evidence="1 2" key="1">
    <citation type="submission" date="2021-04" db="EMBL/GenBank/DDBJ databases">
        <title>Molecular and phenotypic characterization and identification of bacterial isolates recovered from the Anatolian ground squirrels (Spermophilus xanthoprymnus) and which have the potential to form a new species in the Campylobacter genus.</title>
        <authorList>
            <person name="Aydin F."/>
            <person name="Abay S."/>
            <person name="Kayman T."/>
            <person name="Karakaya E."/>
            <person name="Mustak H.K."/>
            <person name="Mustak I.B."/>
            <person name="Bilgin N."/>
            <person name="Duzler A."/>
            <person name="Sahin O."/>
            <person name="Guran O."/>
            <person name="Saticioglu I.B."/>
        </authorList>
    </citation>
    <scope>NUCLEOTIDE SEQUENCE [LARGE SCALE GENOMIC DNA]</scope>
    <source>
        <strain evidence="2">faydin-G24</strain>
    </source>
</reference>
<organism evidence="1 2">
    <name type="scientific">Campylobacter anatolicus</name>
    <dbReference type="NCBI Taxonomy" id="2829105"/>
    <lineage>
        <taxon>Bacteria</taxon>
        <taxon>Pseudomonadati</taxon>
        <taxon>Campylobacterota</taxon>
        <taxon>Epsilonproteobacteria</taxon>
        <taxon>Campylobacterales</taxon>
        <taxon>Campylobacteraceae</taxon>
        <taxon>Campylobacter</taxon>
    </lineage>
</organism>
<sequence>MKRDRDYRRIAYSLAVLLCGVNLSTIDDSKIQYELAEVNIDANATKNNLILTTSTDKFQIVKSTSKTIIESLLSNNGDFVQLLKANPNVQFVIQIANQRQWAR</sequence>
<evidence type="ECO:0000313" key="1">
    <source>
        <dbReference type="EMBL" id="MBR8463129.1"/>
    </source>
</evidence>
<name>A0ABS5HFS6_9BACT</name>